<dbReference type="InterPro" id="IPR003594">
    <property type="entry name" value="HATPase_dom"/>
</dbReference>
<name>A0A4R7UQN2_9PSEU</name>
<dbReference type="Pfam" id="PF13581">
    <property type="entry name" value="HATPase_c_2"/>
    <property type="match status" value="1"/>
</dbReference>
<dbReference type="InterPro" id="IPR050267">
    <property type="entry name" value="Anti-sigma-factor_SerPK"/>
</dbReference>
<keyword evidence="1" id="KW-0723">Serine/threonine-protein kinase</keyword>
<comment type="caution">
    <text evidence="3">The sequence shown here is derived from an EMBL/GenBank/DDBJ whole genome shotgun (WGS) entry which is preliminary data.</text>
</comment>
<keyword evidence="1" id="KW-0418">Kinase</keyword>
<dbReference type="Gene3D" id="3.30.565.10">
    <property type="entry name" value="Histidine kinase-like ATPase, C-terminal domain"/>
    <property type="match status" value="1"/>
</dbReference>
<sequence length="135" mass="14452">MSHGPGDTATVLFSGDMSAQKLGPVRQMLRDWATAQGLDEDTVHAIMLSGYEALANTVEHAYREQGSGTVEVHVDRSGDVVTVTVCDFGQWRDPAAPPGLRGRGLVLIDRLGTEAEVSTTGGGTEVRMTWRLPSN</sequence>
<protein>
    <submittedName>
        <fullName evidence="3">Anti-sigma regulatory factor (Ser/Thr protein kinase)</fullName>
    </submittedName>
</protein>
<feature type="domain" description="Histidine kinase/HSP90-like ATPase" evidence="2">
    <location>
        <begin position="21"/>
        <end position="130"/>
    </location>
</feature>
<dbReference type="PANTHER" id="PTHR35526:SF3">
    <property type="entry name" value="ANTI-SIGMA-F FACTOR RSBW"/>
    <property type="match status" value="1"/>
</dbReference>
<dbReference type="GO" id="GO:0004674">
    <property type="term" value="F:protein serine/threonine kinase activity"/>
    <property type="evidence" value="ECO:0007669"/>
    <property type="project" value="UniProtKB-KW"/>
</dbReference>
<gene>
    <name evidence="3" type="ORF">CLV71_1366</name>
</gene>
<dbReference type="InterPro" id="IPR036890">
    <property type="entry name" value="HATPase_C_sf"/>
</dbReference>
<evidence type="ECO:0000259" key="2">
    <source>
        <dbReference type="Pfam" id="PF13581"/>
    </source>
</evidence>
<dbReference type="CDD" id="cd16936">
    <property type="entry name" value="HATPase_RsbW-like"/>
    <property type="match status" value="1"/>
</dbReference>
<dbReference type="EMBL" id="SOCP01000036">
    <property type="protein sequence ID" value="TDV35291.1"/>
    <property type="molecule type" value="Genomic_DNA"/>
</dbReference>
<evidence type="ECO:0000256" key="1">
    <source>
        <dbReference type="ARBA" id="ARBA00022527"/>
    </source>
</evidence>
<keyword evidence="4" id="KW-1185">Reference proteome</keyword>
<organism evidence="3 4">
    <name type="scientific">Actinophytocola oryzae</name>
    <dbReference type="NCBI Taxonomy" id="502181"/>
    <lineage>
        <taxon>Bacteria</taxon>
        <taxon>Bacillati</taxon>
        <taxon>Actinomycetota</taxon>
        <taxon>Actinomycetes</taxon>
        <taxon>Pseudonocardiales</taxon>
        <taxon>Pseudonocardiaceae</taxon>
    </lineage>
</organism>
<proteinExistence type="predicted"/>
<evidence type="ECO:0000313" key="4">
    <source>
        <dbReference type="Proteomes" id="UP000294927"/>
    </source>
</evidence>
<reference evidence="3 4" key="1">
    <citation type="submission" date="2019-03" db="EMBL/GenBank/DDBJ databases">
        <title>Genomic Encyclopedia of Archaeal and Bacterial Type Strains, Phase II (KMG-II): from individual species to whole genera.</title>
        <authorList>
            <person name="Goeker M."/>
        </authorList>
    </citation>
    <scope>NUCLEOTIDE SEQUENCE [LARGE SCALE GENOMIC DNA]</scope>
    <source>
        <strain evidence="3 4">DSM 45499</strain>
    </source>
</reference>
<keyword evidence="1" id="KW-0808">Transferase</keyword>
<dbReference type="SUPFAM" id="SSF55874">
    <property type="entry name" value="ATPase domain of HSP90 chaperone/DNA topoisomerase II/histidine kinase"/>
    <property type="match status" value="1"/>
</dbReference>
<evidence type="ECO:0000313" key="3">
    <source>
        <dbReference type="EMBL" id="TDV35291.1"/>
    </source>
</evidence>
<dbReference type="AlphaFoldDB" id="A0A4R7UQN2"/>
<accession>A0A4R7UQN2</accession>
<dbReference type="PANTHER" id="PTHR35526">
    <property type="entry name" value="ANTI-SIGMA-F FACTOR RSBW-RELATED"/>
    <property type="match status" value="1"/>
</dbReference>
<dbReference type="Proteomes" id="UP000294927">
    <property type="component" value="Unassembled WGS sequence"/>
</dbReference>